<sequence length="1092" mass="121049">MPRAKRAPVVLPPPASDSENYPGSEPKKRKRRTPAEKMADDAALKVERQRKAKERKEAARIKAEQKQADREKAKAEKDAAKVKAGTDKTNTKAASATGKKAAARSKKSTGQEKTKDVLLGDETSASKKVAELEQKLAQAEADKNQGRITNIAQLQPPRPPVRQNSSADLHSAADVEGSDRATAGNTLVHDADEHHTLDPSSDVSMFSNKSMTDRELSTLSELSGDLSTEAVPLKKTKLAQTNDMSFPSPSEERVAQCEPLSIKDIDRTYMSEDEDKTPRADKPGKTTYAREEVLQVVDPVHGEFQIHQSTKWGVDGHSSHSPLVQTTRRAPFAATPTPLPRLDVHRYAPRASDTVLGNRSSADQKKTPRWLESSFFDSGDEDTEWYSALRSPVKTTAARAAQSKAYTVKDSTAGITGDSDSDSLSEQDEERPVTARQKPSRRHMNRIDDDEDYPQGHQYTCDEESPPAFVGDNSYSKRPDHAESLQLHQKEYLRPLNDCDGRDAAQARDHPPQSQRDSRRDQRAQHQDGHNAAQDHRSITRGSLGGFQGRQHDVRDSVKESRGIPPGHRGGLQDGRGVLRDRLDIYQDRRHDSQDLGGVSQDRGGILYDRRDIVQGQQGEHQDRLTALKNRRGILRDDSQDHRDGPPGSHAVVQDWRDSQRARMADQQGGILAARSTRSIATPTNDDLIAPPPGSDRWTTDMMAPGVSERLNEDIIPSKVISKKKQASKKHVPKSFTPEAPDTAGRPGSPPAATVDFFDEDDLDSETRSEITDEAGPRKKKRVTIADLPGGIGHDVRWNKTFIPTIYNYVATRRDPWTIGDEDFVPVLQELYNSVFRNDYNEYQVKAKDAIYIMTHKRLHDWRNGLGSAAIHVLEAHWQSPPGKFTTYSQRQAYAADAVKDYKFSFAQTYGNGDPSEWDGLLQGALILKTLAFHYSIVKHATIVPISAALHQGHDKAPVGAIGLAACAVERILRKWQRKEVKVTSTGEVKILPSNLSEEGSSNKATRGKASEKQRSKGIDEDATGSSFSAGDYGKKTRGWSRCAEQLDQTEVEDLIQSALQIAGGLARRYRAVEAYDSDEDERALLAVRRKK</sequence>
<feature type="compositionally biased region" description="Basic and acidic residues" evidence="1">
    <location>
        <begin position="765"/>
        <end position="777"/>
    </location>
</feature>
<feature type="compositionally biased region" description="Basic residues" evidence="1">
    <location>
        <begin position="722"/>
        <end position="733"/>
    </location>
</feature>
<evidence type="ECO:0000256" key="1">
    <source>
        <dbReference type="SAM" id="MobiDB-lite"/>
    </source>
</evidence>
<feature type="compositionally biased region" description="Basic and acidic residues" evidence="1">
    <location>
        <begin position="250"/>
        <end position="289"/>
    </location>
</feature>
<feature type="compositionally biased region" description="Basic and acidic residues" evidence="1">
    <location>
        <begin position="550"/>
        <end position="562"/>
    </location>
</feature>
<name>A0A5C3N336_9AGAM</name>
<accession>A0A5C3N336</accession>
<feature type="region of interest" description="Disordered" evidence="1">
    <location>
        <begin position="722"/>
        <end position="778"/>
    </location>
</feature>
<feature type="region of interest" description="Disordered" evidence="1">
    <location>
        <begin position="240"/>
        <end position="289"/>
    </location>
</feature>
<feature type="region of interest" description="Disordered" evidence="1">
    <location>
        <begin position="392"/>
        <end position="603"/>
    </location>
</feature>
<evidence type="ECO:0000313" key="2">
    <source>
        <dbReference type="EMBL" id="TFK51462.1"/>
    </source>
</evidence>
<keyword evidence="3" id="KW-1185">Reference proteome</keyword>
<feature type="compositionally biased region" description="Basic and acidic residues" evidence="1">
    <location>
        <begin position="577"/>
        <end position="594"/>
    </location>
</feature>
<organism evidence="2 3">
    <name type="scientific">Heliocybe sulcata</name>
    <dbReference type="NCBI Taxonomy" id="5364"/>
    <lineage>
        <taxon>Eukaryota</taxon>
        <taxon>Fungi</taxon>
        <taxon>Dikarya</taxon>
        <taxon>Basidiomycota</taxon>
        <taxon>Agaricomycotina</taxon>
        <taxon>Agaricomycetes</taxon>
        <taxon>Gloeophyllales</taxon>
        <taxon>Gloeophyllaceae</taxon>
        <taxon>Heliocybe</taxon>
    </lineage>
</organism>
<dbReference type="OrthoDB" id="2800649at2759"/>
<dbReference type="AlphaFoldDB" id="A0A5C3N336"/>
<dbReference type="Proteomes" id="UP000305948">
    <property type="component" value="Unassembled WGS sequence"/>
</dbReference>
<feature type="compositionally biased region" description="Basic and acidic residues" evidence="1">
    <location>
        <begin position="109"/>
        <end position="145"/>
    </location>
</feature>
<protein>
    <submittedName>
        <fullName evidence="2">Uncharacterized protein</fullName>
    </submittedName>
</protein>
<feature type="compositionally biased region" description="Low complexity" evidence="1">
    <location>
        <begin position="91"/>
        <end position="100"/>
    </location>
</feature>
<feature type="compositionally biased region" description="Low complexity" evidence="1">
    <location>
        <begin position="326"/>
        <end position="336"/>
    </location>
</feature>
<feature type="compositionally biased region" description="Basic and acidic residues" evidence="1">
    <location>
        <begin position="475"/>
        <end position="538"/>
    </location>
</feature>
<feature type="compositionally biased region" description="Polar residues" evidence="1">
    <location>
        <begin position="198"/>
        <end position="210"/>
    </location>
</feature>
<feature type="compositionally biased region" description="Acidic residues" evidence="1">
    <location>
        <begin position="419"/>
        <end position="429"/>
    </location>
</feature>
<dbReference type="STRING" id="5364.A0A5C3N336"/>
<gene>
    <name evidence="2" type="ORF">OE88DRAFT_1735359</name>
</gene>
<reference evidence="2 3" key="1">
    <citation type="journal article" date="2019" name="Nat. Ecol. Evol.">
        <title>Megaphylogeny resolves global patterns of mushroom evolution.</title>
        <authorList>
            <person name="Varga T."/>
            <person name="Krizsan K."/>
            <person name="Foldi C."/>
            <person name="Dima B."/>
            <person name="Sanchez-Garcia M."/>
            <person name="Sanchez-Ramirez S."/>
            <person name="Szollosi G.J."/>
            <person name="Szarkandi J.G."/>
            <person name="Papp V."/>
            <person name="Albert L."/>
            <person name="Andreopoulos W."/>
            <person name="Angelini C."/>
            <person name="Antonin V."/>
            <person name="Barry K.W."/>
            <person name="Bougher N.L."/>
            <person name="Buchanan P."/>
            <person name="Buyck B."/>
            <person name="Bense V."/>
            <person name="Catcheside P."/>
            <person name="Chovatia M."/>
            <person name="Cooper J."/>
            <person name="Damon W."/>
            <person name="Desjardin D."/>
            <person name="Finy P."/>
            <person name="Geml J."/>
            <person name="Haridas S."/>
            <person name="Hughes K."/>
            <person name="Justo A."/>
            <person name="Karasinski D."/>
            <person name="Kautmanova I."/>
            <person name="Kiss B."/>
            <person name="Kocsube S."/>
            <person name="Kotiranta H."/>
            <person name="LaButti K.M."/>
            <person name="Lechner B.E."/>
            <person name="Liimatainen K."/>
            <person name="Lipzen A."/>
            <person name="Lukacs Z."/>
            <person name="Mihaltcheva S."/>
            <person name="Morgado L.N."/>
            <person name="Niskanen T."/>
            <person name="Noordeloos M.E."/>
            <person name="Ohm R.A."/>
            <person name="Ortiz-Santana B."/>
            <person name="Ovrebo C."/>
            <person name="Racz N."/>
            <person name="Riley R."/>
            <person name="Savchenko A."/>
            <person name="Shiryaev A."/>
            <person name="Soop K."/>
            <person name="Spirin V."/>
            <person name="Szebenyi C."/>
            <person name="Tomsovsky M."/>
            <person name="Tulloss R.E."/>
            <person name="Uehling J."/>
            <person name="Grigoriev I.V."/>
            <person name="Vagvolgyi C."/>
            <person name="Papp T."/>
            <person name="Martin F.M."/>
            <person name="Miettinen O."/>
            <person name="Hibbett D.S."/>
            <person name="Nagy L.G."/>
        </authorList>
    </citation>
    <scope>NUCLEOTIDE SEQUENCE [LARGE SCALE GENOMIC DNA]</scope>
    <source>
        <strain evidence="2 3">OMC1185</strain>
    </source>
</reference>
<proteinExistence type="predicted"/>
<feature type="region of interest" description="Disordered" evidence="1">
    <location>
        <begin position="994"/>
        <end position="1036"/>
    </location>
</feature>
<feature type="compositionally biased region" description="Basic and acidic residues" evidence="1">
    <location>
        <begin position="1009"/>
        <end position="1020"/>
    </location>
</feature>
<feature type="region of interest" description="Disordered" evidence="1">
    <location>
        <begin position="309"/>
        <end position="379"/>
    </location>
</feature>
<feature type="compositionally biased region" description="Basic and acidic residues" evidence="1">
    <location>
        <begin position="33"/>
        <end position="90"/>
    </location>
</feature>
<evidence type="ECO:0000313" key="3">
    <source>
        <dbReference type="Proteomes" id="UP000305948"/>
    </source>
</evidence>
<feature type="compositionally biased region" description="Polar residues" evidence="1">
    <location>
        <begin position="994"/>
        <end position="1005"/>
    </location>
</feature>
<feature type="region of interest" description="Disordered" evidence="1">
    <location>
        <begin position="1"/>
        <end position="217"/>
    </location>
</feature>
<dbReference type="EMBL" id="ML213511">
    <property type="protein sequence ID" value="TFK51462.1"/>
    <property type="molecule type" value="Genomic_DNA"/>
</dbReference>